<accession>A0ABQ6GX74</accession>
<feature type="transmembrane region" description="Helical" evidence="1">
    <location>
        <begin position="116"/>
        <end position="134"/>
    </location>
</feature>
<dbReference type="Gene3D" id="3.10.620.30">
    <property type="match status" value="1"/>
</dbReference>
<dbReference type="Proteomes" id="UP001157186">
    <property type="component" value="Unassembled WGS sequence"/>
</dbReference>
<name>A0ABQ6GX74_9GAMM</name>
<dbReference type="InterPro" id="IPR002931">
    <property type="entry name" value="Transglutaminase-like"/>
</dbReference>
<keyword evidence="4" id="KW-1185">Reference proteome</keyword>
<proteinExistence type="predicted"/>
<feature type="transmembrane region" description="Helical" evidence="1">
    <location>
        <begin position="171"/>
        <end position="190"/>
    </location>
</feature>
<protein>
    <submittedName>
        <fullName evidence="3">Protein-glutamine gamma-glutamyltransferase</fullName>
    </submittedName>
</protein>
<gene>
    <name evidence="3" type="primary">tgpA</name>
    <name evidence="3" type="ORF">tinsulaeT_37970</name>
</gene>
<feature type="transmembrane region" description="Helical" evidence="1">
    <location>
        <begin position="44"/>
        <end position="63"/>
    </location>
</feature>
<evidence type="ECO:0000259" key="2">
    <source>
        <dbReference type="SMART" id="SM00460"/>
    </source>
</evidence>
<reference evidence="3 4" key="1">
    <citation type="submission" date="2023-03" db="EMBL/GenBank/DDBJ databases">
        <title>Draft genome sequence of Thalassotalea insulae KCTC 62186T.</title>
        <authorList>
            <person name="Sawabe T."/>
        </authorList>
    </citation>
    <scope>NUCLEOTIDE SEQUENCE [LARGE SCALE GENOMIC DNA]</scope>
    <source>
        <strain evidence="3 4">KCTC 62186</strain>
    </source>
</reference>
<dbReference type="InterPro" id="IPR021878">
    <property type="entry name" value="TgpA_N"/>
</dbReference>
<evidence type="ECO:0000256" key="1">
    <source>
        <dbReference type="SAM" id="Phobius"/>
    </source>
</evidence>
<sequence length="679" mass="78441">MQISRTAQGRQSKYELLLPRSMQLALLGLLVLNLLPLASQLAIWFIALSALCLLFHLAVYAKLVKRPSRIGRIFIALSGCLLLAITGRELGLLLGMLHLLCFAYLLKPFELNQQRDFYLLVILGLLLLSASFIFQQSIYFALAVAVIVLINFSYLTRYFSQQQGWHFQVKISSKLLVQSLPLTLVLFIAFPKIPPFWQMPSAKSATTGLSDTVKVGDIAQLALSNELAFRVEFYQQVPKYQQMYWRALVLTDFDGRQWSKRHSSFNKRKVFNQQTLARLALGKRKISYQVIAEPSYQHWLFALDVAIAGTSNGEILQLTDYSLFSRQKVNQSLVYQVTSYQDQALTIEVDGLNRYRQIDAIDNPQLSQYGQQLAVQFGDDRSTIIETVLTRFRQQNYRYTLTPPALTNNSLDEFFFTTQAGFCEHYASSFTYLMRAAGIPARLVLGYLGGEYNRQGNYYSVYQRDAHAWSEVWLAGQGWVKVDPTAAVDPSRVERGFSQQLLSEQQQLSPGFNVNRWLGAAWINQLKMQLEAIDYHWTKLVVNYSQQDQHNFLTHWLGTKFQLKTAGIIAITLIIAFSSIWLLQQYRQRRRDNKVVWLSYYKKAHQHLEKLGIVHENQVPDHQFIADLNQQQPLLAQHYYRLLQNFYSLHYQQPKKGQQVELIKAMKQQLRQLQSINRL</sequence>
<keyword evidence="1" id="KW-1133">Transmembrane helix</keyword>
<keyword evidence="1" id="KW-0812">Transmembrane</keyword>
<dbReference type="SMART" id="SM00460">
    <property type="entry name" value="TGc"/>
    <property type="match status" value="1"/>
</dbReference>
<dbReference type="InterPro" id="IPR052901">
    <property type="entry name" value="Bact_TGase-like"/>
</dbReference>
<comment type="caution">
    <text evidence="3">The sequence shown here is derived from an EMBL/GenBank/DDBJ whole genome shotgun (WGS) entry which is preliminary data.</text>
</comment>
<feature type="transmembrane region" description="Helical" evidence="1">
    <location>
        <begin position="565"/>
        <end position="583"/>
    </location>
</feature>
<dbReference type="EMBL" id="BSST01000001">
    <property type="protein sequence ID" value="GLX80457.1"/>
    <property type="molecule type" value="Genomic_DNA"/>
</dbReference>
<dbReference type="Pfam" id="PF01841">
    <property type="entry name" value="Transglut_core"/>
    <property type="match status" value="1"/>
</dbReference>
<feature type="domain" description="Transglutaminase-like" evidence="2">
    <location>
        <begin position="415"/>
        <end position="486"/>
    </location>
</feature>
<dbReference type="RefSeq" id="WP_284246455.1">
    <property type="nucleotide sequence ID" value="NZ_BSST01000001.1"/>
</dbReference>
<feature type="transmembrane region" description="Helical" evidence="1">
    <location>
        <begin position="21"/>
        <end position="38"/>
    </location>
</feature>
<keyword evidence="1" id="KW-0472">Membrane</keyword>
<evidence type="ECO:0000313" key="3">
    <source>
        <dbReference type="EMBL" id="GLX80457.1"/>
    </source>
</evidence>
<dbReference type="PANTHER" id="PTHR42736">
    <property type="entry name" value="PROTEIN-GLUTAMINE GAMMA-GLUTAMYLTRANSFERASE"/>
    <property type="match status" value="1"/>
</dbReference>
<dbReference type="SUPFAM" id="SSF54001">
    <property type="entry name" value="Cysteine proteinases"/>
    <property type="match status" value="1"/>
</dbReference>
<dbReference type="Pfam" id="PF11992">
    <property type="entry name" value="TgpA_N"/>
    <property type="match status" value="1"/>
</dbReference>
<evidence type="ECO:0000313" key="4">
    <source>
        <dbReference type="Proteomes" id="UP001157186"/>
    </source>
</evidence>
<feature type="transmembrane region" description="Helical" evidence="1">
    <location>
        <begin position="140"/>
        <end position="159"/>
    </location>
</feature>
<dbReference type="PANTHER" id="PTHR42736:SF1">
    <property type="entry name" value="PROTEIN-GLUTAMINE GAMMA-GLUTAMYLTRANSFERASE"/>
    <property type="match status" value="1"/>
</dbReference>
<dbReference type="InterPro" id="IPR038765">
    <property type="entry name" value="Papain-like_cys_pep_sf"/>
</dbReference>
<organism evidence="3 4">
    <name type="scientific">Thalassotalea insulae</name>
    <dbReference type="NCBI Taxonomy" id="2056778"/>
    <lineage>
        <taxon>Bacteria</taxon>
        <taxon>Pseudomonadati</taxon>
        <taxon>Pseudomonadota</taxon>
        <taxon>Gammaproteobacteria</taxon>
        <taxon>Alteromonadales</taxon>
        <taxon>Colwelliaceae</taxon>
        <taxon>Thalassotalea</taxon>
    </lineage>
</organism>